<dbReference type="Proteomes" id="UP001302429">
    <property type="component" value="Chromosome"/>
</dbReference>
<dbReference type="EMBL" id="CP136594">
    <property type="protein sequence ID" value="WOE73965.1"/>
    <property type="molecule type" value="Genomic_DNA"/>
</dbReference>
<evidence type="ECO:0000259" key="2">
    <source>
        <dbReference type="Pfam" id="PF03167"/>
    </source>
</evidence>
<dbReference type="InterPro" id="IPR036895">
    <property type="entry name" value="Uracil-DNA_glycosylase-like_sf"/>
</dbReference>
<accession>A0AA97I0A2</accession>
<sequence length="262" mass="28749">MSDNSAPNAADTMSAEALQSYWEWWQELGVDQDYVEAPQGWFEEETAPAPINPKPSSTRQTPKPIARVEEQKPPPDTDIALPDTLDALLQWWPESDALKTVSGIGPSIAPTVQAKPRLLVISDMPDEDDSDALFSGAAGTMLDAILHAIGISRNHCAFVSILPQYCADADAELSTRPFWRKLVAHQTGLLQPEYVMLCSKTANMAVTEKDLAENRRSLRFINLNGGNIPASASFHPRSLAKTPAIKGSAWRDWLRLKGLMNG</sequence>
<protein>
    <submittedName>
        <fullName evidence="3">Uracil-DNA glycosylase family protein</fullName>
    </submittedName>
</protein>
<proteinExistence type="predicted"/>
<organism evidence="3 4">
    <name type="scientific">Alterisphingorhabdus coralli</name>
    <dbReference type="NCBI Taxonomy" id="3071408"/>
    <lineage>
        <taxon>Bacteria</taxon>
        <taxon>Pseudomonadati</taxon>
        <taxon>Pseudomonadota</taxon>
        <taxon>Alphaproteobacteria</taxon>
        <taxon>Sphingomonadales</taxon>
        <taxon>Sphingomonadaceae</taxon>
        <taxon>Alterisphingorhabdus (ex Yan et al. 2024)</taxon>
    </lineage>
</organism>
<keyword evidence="4" id="KW-1185">Reference proteome</keyword>
<dbReference type="KEGG" id="acoa:RB602_08815"/>
<gene>
    <name evidence="3" type="ORF">RB602_08815</name>
</gene>
<dbReference type="Gene3D" id="3.40.470.10">
    <property type="entry name" value="Uracil-DNA glycosylase-like domain"/>
    <property type="match status" value="1"/>
</dbReference>
<evidence type="ECO:0000313" key="4">
    <source>
        <dbReference type="Proteomes" id="UP001302429"/>
    </source>
</evidence>
<feature type="domain" description="Uracil-DNA glycosylase-like" evidence="2">
    <location>
        <begin position="112"/>
        <end position="252"/>
    </location>
</feature>
<dbReference type="RefSeq" id="WP_317080196.1">
    <property type="nucleotide sequence ID" value="NZ_CP136594.1"/>
</dbReference>
<feature type="region of interest" description="Disordered" evidence="1">
    <location>
        <begin position="36"/>
        <end position="78"/>
    </location>
</feature>
<name>A0AA97I0A2_9SPHN</name>
<dbReference type="InterPro" id="IPR005122">
    <property type="entry name" value="Uracil-DNA_glycosylase-like"/>
</dbReference>
<reference evidence="3 4" key="1">
    <citation type="submission" date="2023-10" db="EMBL/GenBank/DDBJ databases">
        <title>Complete genome sequence of a Sphingomonadaceae bacterium.</title>
        <authorList>
            <person name="Yan C."/>
        </authorList>
    </citation>
    <scope>NUCLEOTIDE SEQUENCE [LARGE SCALE GENOMIC DNA]</scope>
    <source>
        <strain evidence="3 4">SCSIO 66989</strain>
    </source>
</reference>
<dbReference type="SUPFAM" id="SSF52141">
    <property type="entry name" value="Uracil-DNA glycosylase-like"/>
    <property type="match status" value="1"/>
</dbReference>
<evidence type="ECO:0000256" key="1">
    <source>
        <dbReference type="SAM" id="MobiDB-lite"/>
    </source>
</evidence>
<evidence type="ECO:0000313" key="3">
    <source>
        <dbReference type="EMBL" id="WOE73965.1"/>
    </source>
</evidence>
<dbReference type="AlphaFoldDB" id="A0AA97I0A2"/>
<feature type="compositionally biased region" description="Basic and acidic residues" evidence="1">
    <location>
        <begin position="66"/>
        <end position="75"/>
    </location>
</feature>
<dbReference type="Pfam" id="PF03167">
    <property type="entry name" value="UDG"/>
    <property type="match status" value="1"/>
</dbReference>